<dbReference type="InterPro" id="IPR024344">
    <property type="entry name" value="MDMPI_metal-binding"/>
</dbReference>
<comment type="caution">
    <text evidence="2">The sequence shown here is derived from an EMBL/GenBank/DDBJ whole genome shotgun (WGS) entry which is preliminary data.</text>
</comment>
<dbReference type="GO" id="GO:0016853">
    <property type="term" value="F:isomerase activity"/>
    <property type="evidence" value="ECO:0007669"/>
    <property type="project" value="UniProtKB-KW"/>
</dbReference>
<sequence>MTVLTDRATDPAVLDDLRDVRLGQAFFSRALNELRNDELAEPSRLAGWSRAHVAAHVGYNARAITRLVEWAETGVETPMYSSASERTAEIEMGATLSPRALRHLSDHAAVSLDVAWRDLPPDRWTARVRTALGRDVPVSETVWMRTREVWLHAVDLGAGHDRLGARVDDIPGRVAVRLIGDVLSLWVARGEQRVRLECVDTEEAFGEAGGLVLCGRRAALLAWATGRSSAGVLTGDGALPPTAPAWI</sequence>
<dbReference type="AlphaFoldDB" id="A0A3E0VGA9"/>
<dbReference type="RefSeq" id="WP_116414380.1">
    <property type="nucleotide sequence ID" value="NZ_NBWZ01000001.1"/>
</dbReference>
<dbReference type="NCBIfam" id="TIGR03083">
    <property type="entry name" value="maleylpyruvate isomerase family mycothiol-dependent enzyme"/>
    <property type="match status" value="1"/>
</dbReference>
<dbReference type="Gene3D" id="1.20.120.450">
    <property type="entry name" value="dinb family like domain"/>
    <property type="match status" value="1"/>
</dbReference>
<evidence type="ECO:0000259" key="1">
    <source>
        <dbReference type="Pfam" id="PF11716"/>
    </source>
</evidence>
<dbReference type="SUPFAM" id="SSF109854">
    <property type="entry name" value="DinB/YfiT-like putative metalloenzymes"/>
    <property type="match status" value="1"/>
</dbReference>
<evidence type="ECO:0000313" key="3">
    <source>
        <dbReference type="Proteomes" id="UP000256486"/>
    </source>
</evidence>
<organism evidence="2 3">
    <name type="scientific">Subtercola boreus</name>
    <dbReference type="NCBI Taxonomy" id="120213"/>
    <lineage>
        <taxon>Bacteria</taxon>
        <taxon>Bacillati</taxon>
        <taxon>Actinomycetota</taxon>
        <taxon>Actinomycetes</taxon>
        <taxon>Micrococcales</taxon>
        <taxon>Microbacteriaceae</taxon>
        <taxon>Subtercola</taxon>
    </lineage>
</organism>
<keyword evidence="3" id="KW-1185">Reference proteome</keyword>
<protein>
    <submittedName>
        <fullName evidence="2">Maleylpyruvate isomerase</fullName>
    </submittedName>
</protein>
<dbReference type="SUPFAM" id="SSF55718">
    <property type="entry name" value="SCP-like"/>
    <property type="match status" value="1"/>
</dbReference>
<keyword evidence="2" id="KW-0670">Pyruvate</keyword>
<gene>
    <name evidence="2" type="ORF">B7R54_06935</name>
</gene>
<accession>A0A3E0VGA9</accession>
<feature type="domain" description="Mycothiol-dependent maleylpyruvate isomerase metal-binding" evidence="1">
    <location>
        <begin position="22"/>
        <end position="156"/>
    </location>
</feature>
<dbReference type="Proteomes" id="UP000256486">
    <property type="component" value="Unassembled WGS sequence"/>
</dbReference>
<evidence type="ECO:0000313" key="2">
    <source>
        <dbReference type="EMBL" id="RFA08986.1"/>
    </source>
</evidence>
<dbReference type="EMBL" id="NBWZ01000001">
    <property type="protein sequence ID" value="RFA08986.1"/>
    <property type="molecule type" value="Genomic_DNA"/>
</dbReference>
<dbReference type="InterPro" id="IPR036527">
    <property type="entry name" value="SCP2_sterol-bd_dom_sf"/>
</dbReference>
<name>A0A3E0VGA9_9MICO</name>
<dbReference type="GO" id="GO:0046872">
    <property type="term" value="F:metal ion binding"/>
    <property type="evidence" value="ECO:0007669"/>
    <property type="project" value="InterPro"/>
</dbReference>
<dbReference type="OrthoDB" id="5118203at2"/>
<reference evidence="2 3" key="1">
    <citation type="submission" date="2017-04" db="EMBL/GenBank/DDBJ databases">
        <title>Comparative genome analysis of Subtercola boreus.</title>
        <authorList>
            <person name="Cho Y.-J."/>
            <person name="Cho A."/>
            <person name="Kim O.-S."/>
            <person name="Lee J.-I."/>
        </authorList>
    </citation>
    <scope>NUCLEOTIDE SEQUENCE [LARGE SCALE GENOMIC DNA]</scope>
    <source>
        <strain evidence="2 3">K300</strain>
    </source>
</reference>
<dbReference type="Gene3D" id="3.30.1050.20">
    <property type="match status" value="1"/>
</dbReference>
<keyword evidence="2" id="KW-0413">Isomerase</keyword>
<dbReference type="InterPro" id="IPR034660">
    <property type="entry name" value="DinB/YfiT-like"/>
</dbReference>
<dbReference type="InterPro" id="IPR017517">
    <property type="entry name" value="Maleyloyr_isom"/>
</dbReference>
<proteinExistence type="predicted"/>
<dbReference type="Pfam" id="PF11716">
    <property type="entry name" value="MDMPI_N"/>
    <property type="match status" value="1"/>
</dbReference>